<dbReference type="Gene3D" id="1.25.40.340">
    <property type="match status" value="1"/>
</dbReference>
<keyword evidence="6 15" id="KW-0418">Kinase</keyword>
<dbReference type="GO" id="GO:0005524">
    <property type="term" value="F:ATP binding"/>
    <property type="evidence" value="ECO:0007669"/>
    <property type="project" value="UniProtKB-KW"/>
</dbReference>
<evidence type="ECO:0000259" key="14">
    <source>
        <dbReference type="PROSITE" id="PS51481"/>
    </source>
</evidence>
<evidence type="ECO:0000256" key="10">
    <source>
        <dbReference type="ARBA" id="ARBA00048898"/>
    </source>
</evidence>
<evidence type="ECO:0000256" key="7">
    <source>
        <dbReference type="ARBA" id="ARBA00022798"/>
    </source>
</evidence>
<evidence type="ECO:0000256" key="8">
    <source>
        <dbReference type="ARBA" id="ARBA00022840"/>
    </source>
</evidence>
<feature type="binding site" evidence="12">
    <location>
        <begin position="51"/>
        <end position="54"/>
    </location>
    <ligand>
        <name>substrate</name>
    </ligand>
</feature>
<evidence type="ECO:0000256" key="4">
    <source>
        <dbReference type="ARBA" id="ARBA00022679"/>
    </source>
</evidence>
<dbReference type="UniPathway" id="UPA00617">
    <property type="reaction ID" value="UER00669"/>
</dbReference>
<comment type="function">
    <text evidence="1">Catalyzes both the phosphorylation of dihydroxyacetone and of glyceraldehyde.</text>
</comment>
<sequence>MGKHILNSPKTAILDSLSGLAFLNPAAEVYDTTLLLRSPSHDRVHIVCGGGGGHEPAHAAFVGEGMLSAAVSGQVFASPNAGQVEKAIGKLSMSKGVLLVVKNYTGDVLQFGLAKERWCATHLENDSIRMVIVGDDVSVPRSQGALTGRRGLTGTVLVYKLAGALAAQGASLDDVEFVAKQVAERCGTMGMGLEHCHVPGTDKAEAYLKDDEAEIGMGIHNEPGIRKVSPIPIASKLVDEFLTTLTSADSDPERSYLPFKNDGQDEVILVVNNLGGLPELELSVVVKEAADWLANKRITVRRAVAGSFMTSLNLPGFSLTLLLLPRSPLTPPVSSAPSTLSLDTPLLLDLFDAPTQAPAWKWTFKGEPEMRVVKEGEVEKVGKREEKVGEEVKGPKPADPKLFLAALESALKSVIAAEPEITRYDTIAGDGDAGLTLKAGAEGIMGGISQNKIPSDDVVAAMVACSSVVEKEMGGTSGGLYAIGLSGLSKGLLEAAKEKGSETATPEVWARGLELALNTLYRYTRARPPSRTLVDPLSSFILTFSSSPTSPTALSHAIAAAHEAAEATRDLDAKAGRAAYVDQEKIREASVPDAGAWGVWKLLEGVQKAVDRASKE</sequence>
<dbReference type="PROSITE" id="PS51480">
    <property type="entry name" value="DHAL"/>
    <property type="match status" value="1"/>
</dbReference>
<keyword evidence="7" id="KW-0319">Glycerol metabolism</keyword>
<dbReference type="FunFam" id="3.40.50.10440:FF:000001">
    <property type="entry name" value="Dihydroxyacetone kinase, DhaK subunit"/>
    <property type="match status" value="1"/>
</dbReference>
<dbReference type="Gene3D" id="3.40.50.10440">
    <property type="entry name" value="Dihydroxyacetone kinase, domain 1"/>
    <property type="match status" value="1"/>
</dbReference>
<dbReference type="SMART" id="SM01120">
    <property type="entry name" value="Dak2"/>
    <property type="match status" value="1"/>
</dbReference>
<accession>A0A511K9T1</accession>
<reference evidence="15 16" key="1">
    <citation type="submission" date="2019-07" db="EMBL/GenBank/DDBJ databases">
        <title>Rhodotorula toruloides NBRC10032 genome sequencing.</title>
        <authorList>
            <person name="Shida Y."/>
            <person name="Takaku H."/>
            <person name="Ogasawara W."/>
            <person name="Mori K."/>
        </authorList>
    </citation>
    <scope>NUCLEOTIDE SEQUENCE [LARGE SCALE GENOMIC DNA]</scope>
    <source>
        <strain evidence="15 16">NBRC10032</strain>
    </source>
</reference>
<dbReference type="Pfam" id="PF02733">
    <property type="entry name" value="Dak1"/>
    <property type="match status" value="1"/>
</dbReference>
<dbReference type="InterPro" id="IPR004007">
    <property type="entry name" value="DhaL_dom"/>
</dbReference>
<dbReference type="GO" id="GO:0005829">
    <property type="term" value="C:cytosol"/>
    <property type="evidence" value="ECO:0007669"/>
    <property type="project" value="TreeGrafter"/>
</dbReference>
<organism evidence="15 16">
    <name type="scientific">Rhodotorula toruloides</name>
    <name type="common">Yeast</name>
    <name type="synonym">Rhodosporidium toruloides</name>
    <dbReference type="NCBI Taxonomy" id="5286"/>
    <lineage>
        <taxon>Eukaryota</taxon>
        <taxon>Fungi</taxon>
        <taxon>Dikarya</taxon>
        <taxon>Basidiomycota</taxon>
        <taxon>Pucciniomycotina</taxon>
        <taxon>Microbotryomycetes</taxon>
        <taxon>Sporidiobolales</taxon>
        <taxon>Sporidiobolaceae</taxon>
        <taxon>Rhodotorula</taxon>
    </lineage>
</organism>
<dbReference type="InterPro" id="IPR004006">
    <property type="entry name" value="DhaK_dom"/>
</dbReference>
<comment type="similarity">
    <text evidence="3">Belongs to the dihydroxyacetone kinase (DAK) family.</text>
</comment>
<dbReference type="Proteomes" id="UP000321518">
    <property type="component" value="Unassembled WGS sequence"/>
</dbReference>
<evidence type="ECO:0000256" key="12">
    <source>
        <dbReference type="PIRSR" id="PIRSR612734-2"/>
    </source>
</evidence>
<gene>
    <name evidence="15" type="ORF">Rt10032_c01g0231</name>
</gene>
<feature type="domain" description="DhaL" evidence="13">
    <location>
        <begin position="401"/>
        <end position="608"/>
    </location>
</feature>
<dbReference type="FunFam" id="1.25.40.340:FF:000001">
    <property type="entry name" value="Dihydroxyacetone kinase 1"/>
    <property type="match status" value="1"/>
</dbReference>
<evidence type="ECO:0000256" key="9">
    <source>
        <dbReference type="ARBA" id="ARBA00047974"/>
    </source>
</evidence>
<feature type="binding site" evidence="12">
    <location>
        <position position="102"/>
    </location>
    <ligand>
        <name>substrate</name>
    </ligand>
</feature>
<feature type="active site" description="Tele-hemiaminal-histidine intermediate" evidence="11">
    <location>
        <position position="220"/>
    </location>
</feature>
<comment type="catalytic activity">
    <reaction evidence="9">
        <text>D-glyceraldehyde + ATP = D-glyceraldehyde 3-phosphate + ADP + H(+)</text>
        <dbReference type="Rhea" id="RHEA:13941"/>
        <dbReference type="ChEBI" id="CHEBI:15378"/>
        <dbReference type="ChEBI" id="CHEBI:17378"/>
        <dbReference type="ChEBI" id="CHEBI:30616"/>
        <dbReference type="ChEBI" id="CHEBI:59776"/>
        <dbReference type="ChEBI" id="CHEBI:456216"/>
        <dbReference type="EC" id="2.7.1.28"/>
    </reaction>
</comment>
<keyword evidence="4" id="KW-0808">Transferase</keyword>
<keyword evidence="5" id="KW-0547">Nucleotide-binding</keyword>
<dbReference type="GO" id="GO:0050354">
    <property type="term" value="F:triokinase activity"/>
    <property type="evidence" value="ECO:0007669"/>
    <property type="project" value="UniProtKB-EC"/>
</dbReference>
<evidence type="ECO:0000256" key="1">
    <source>
        <dbReference type="ARBA" id="ARBA00003264"/>
    </source>
</evidence>
<evidence type="ECO:0000256" key="6">
    <source>
        <dbReference type="ARBA" id="ARBA00022777"/>
    </source>
</evidence>
<dbReference type="InterPro" id="IPR036117">
    <property type="entry name" value="DhaL_dom_sf"/>
</dbReference>
<evidence type="ECO:0000256" key="2">
    <source>
        <dbReference type="ARBA" id="ARBA00004778"/>
    </source>
</evidence>
<keyword evidence="8" id="KW-0067">ATP-binding</keyword>
<dbReference type="FunFam" id="3.30.1180.20:FF:000001">
    <property type="entry name" value="Dihydroxyacetone kinase 1"/>
    <property type="match status" value="1"/>
</dbReference>
<feature type="binding site" evidence="12">
    <location>
        <position position="107"/>
    </location>
    <ligand>
        <name>substrate</name>
    </ligand>
</feature>
<dbReference type="PANTHER" id="PTHR28629:SF14">
    <property type="entry name" value="DIHYDROXYACETONE KINASE 1"/>
    <property type="match status" value="1"/>
</dbReference>
<dbReference type="PANTHER" id="PTHR28629">
    <property type="entry name" value="TRIOKINASE/FMN CYCLASE"/>
    <property type="match status" value="1"/>
</dbReference>
<proteinExistence type="inferred from homology"/>
<evidence type="ECO:0000313" key="16">
    <source>
        <dbReference type="Proteomes" id="UP000321518"/>
    </source>
</evidence>
<protein>
    <submittedName>
        <fullName evidence="15">Glycerone kinase</fullName>
    </submittedName>
</protein>
<dbReference type="Gene3D" id="3.30.1180.20">
    <property type="entry name" value="Dihydroxyacetone kinase, domain 2"/>
    <property type="match status" value="1"/>
</dbReference>
<dbReference type="AlphaFoldDB" id="A0A511K9T1"/>
<dbReference type="GO" id="GO:0019588">
    <property type="term" value="P:anaerobic glycerol catabolic process"/>
    <property type="evidence" value="ECO:0007669"/>
    <property type="project" value="UniProtKB-UniPathway"/>
</dbReference>
<dbReference type="PROSITE" id="PS51481">
    <property type="entry name" value="DHAK"/>
    <property type="match status" value="1"/>
</dbReference>
<evidence type="ECO:0000256" key="5">
    <source>
        <dbReference type="ARBA" id="ARBA00022741"/>
    </source>
</evidence>
<evidence type="ECO:0000256" key="11">
    <source>
        <dbReference type="PIRSR" id="PIRSR612734-1"/>
    </source>
</evidence>
<dbReference type="GO" id="GO:0004371">
    <property type="term" value="F:glycerone kinase activity"/>
    <property type="evidence" value="ECO:0007669"/>
    <property type="project" value="UniProtKB-EC"/>
</dbReference>
<dbReference type="NCBIfam" id="TIGR02361">
    <property type="entry name" value="dak_ATP"/>
    <property type="match status" value="1"/>
</dbReference>
<evidence type="ECO:0000313" key="15">
    <source>
        <dbReference type="EMBL" id="GEM06214.1"/>
    </source>
</evidence>
<dbReference type="SUPFAM" id="SSF101473">
    <property type="entry name" value="DhaL-like"/>
    <property type="match status" value="1"/>
</dbReference>
<dbReference type="SUPFAM" id="SSF82549">
    <property type="entry name" value="DAK1/DegV-like"/>
    <property type="match status" value="1"/>
</dbReference>
<dbReference type="InterPro" id="IPR012734">
    <property type="entry name" value="DhaK_ATP"/>
</dbReference>
<comment type="catalytic activity">
    <reaction evidence="10">
        <text>dihydroxyacetone + ATP = dihydroxyacetone phosphate + ADP + H(+)</text>
        <dbReference type="Rhea" id="RHEA:15773"/>
        <dbReference type="ChEBI" id="CHEBI:15378"/>
        <dbReference type="ChEBI" id="CHEBI:16016"/>
        <dbReference type="ChEBI" id="CHEBI:30616"/>
        <dbReference type="ChEBI" id="CHEBI:57642"/>
        <dbReference type="ChEBI" id="CHEBI:456216"/>
        <dbReference type="EC" id="2.7.1.29"/>
    </reaction>
</comment>
<dbReference type="EMBL" id="BJWK01000001">
    <property type="protein sequence ID" value="GEM06214.1"/>
    <property type="molecule type" value="Genomic_DNA"/>
</dbReference>
<feature type="domain" description="DhaK" evidence="14">
    <location>
        <begin position="8"/>
        <end position="360"/>
    </location>
</feature>
<dbReference type="InterPro" id="IPR050861">
    <property type="entry name" value="Dihydroxyacetone_Kinase"/>
</dbReference>
<evidence type="ECO:0000259" key="13">
    <source>
        <dbReference type="PROSITE" id="PS51480"/>
    </source>
</evidence>
<comment type="caution">
    <text evidence="15">The sequence shown here is derived from an EMBL/GenBank/DDBJ whole genome shotgun (WGS) entry which is preliminary data.</text>
</comment>
<comment type="pathway">
    <text evidence="2">Polyol metabolism; glycerol fermentation; glycerone phosphate from glycerol (oxidative route): step 2/2.</text>
</comment>
<dbReference type="OrthoDB" id="1724672at2759"/>
<evidence type="ECO:0000256" key="3">
    <source>
        <dbReference type="ARBA" id="ARBA00008757"/>
    </source>
</evidence>
<dbReference type="Pfam" id="PF02734">
    <property type="entry name" value="Dak2"/>
    <property type="match status" value="1"/>
</dbReference>
<name>A0A511K9T1_RHOTO</name>